<dbReference type="AlphaFoldDB" id="A0AAJ5WR91"/>
<evidence type="ECO:0000313" key="1">
    <source>
        <dbReference type="EMBL" id="WEK34277.1"/>
    </source>
</evidence>
<evidence type="ECO:0000313" key="2">
    <source>
        <dbReference type="Proteomes" id="UP001220610"/>
    </source>
</evidence>
<dbReference type="EMBL" id="CP119311">
    <property type="protein sequence ID" value="WEK34277.1"/>
    <property type="molecule type" value="Genomic_DNA"/>
</dbReference>
<sequence>MQIDGKCAGHCIVQKKYFFGTGGKSEYFQADLLTVQDYYPFGMLMLDRIIGGGTNTPCVVVDGATTVNDHQLSVKLELSKGEGQPKMLFLIIKMRLKRQLSNK</sequence>
<protein>
    <submittedName>
        <fullName evidence="1">Uncharacterized protein</fullName>
    </submittedName>
</protein>
<organism evidence="1 2">
    <name type="scientific">Candidatus Pseudobacter hemicellulosilyticus</name>
    <dbReference type="NCBI Taxonomy" id="3121375"/>
    <lineage>
        <taxon>Bacteria</taxon>
        <taxon>Pseudomonadati</taxon>
        <taxon>Bacteroidota</taxon>
        <taxon>Chitinophagia</taxon>
        <taxon>Chitinophagales</taxon>
        <taxon>Chitinophagaceae</taxon>
        <taxon>Pseudobacter</taxon>
    </lineage>
</organism>
<proteinExistence type="predicted"/>
<gene>
    <name evidence="1" type="ORF">P0Y53_17460</name>
</gene>
<dbReference type="Proteomes" id="UP001220610">
    <property type="component" value="Chromosome"/>
</dbReference>
<name>A0AAJ5WR91_9BACT</name>
<accession>A0AAJ5WR91</accession>
<reference evidence="1" key="1">
    <citation type="submission" date="2023-03" db="EMBL/GenBank/DDBJ databases">
        <title>Andean soil-derived lignocellulolytic bacterial consortium as a source of novel taxa and putative plastic-active enzymes.</title>
        <authorList>
            <person name="Diaz-Garcia L."/>
            <person name="Chuvochina M."/>
            <person name="Feuerriegel G."/>
            <person name="Bunk B."/>
            <person name="Sproer C."/>
            <person name="Streit W.R."/>
            <person name="Rodriguez L.M."/>
            <person name="Overmann J."/>
            <person name="Jimenez D.J."/>
        </authorList>
    </citation>
    <scope>NUCLEOTIDE SEQUENCE</scope>
    <source>
        <strain evidence="1">MAG 7</strain>
    </source>
</reference>